<evidence type="ECO:0000313" key="2">
    <source>
        <dbReference type="EMBL" id="PIL36660.1"/>
    </source>
</evidence>
<accession>A0A2G8SSC5</accession>
<protein>
    <submittedName>
        <fullName evidence="2">Uncharacterized protein</fullName>
    </submittedName>
</protein>
<comment type="caution">
    <text evidence="2">The sequence shown here is derived from an EMBL/GenBank/DDBJ whole genome shotgun (WGS) entry which is preliminary data.</text>
</comment>
<proteinExistence type="predicted"/>
<dbReference type="STRING" id="1077348.A0A2G8SSC5"/>
<dbReference type="EMBL" id="AYKW01000001">
    <property type="protein sequence ID" value="PIL36660.1"/>
    <property type="molecule type" value="Genomic_DNA"/>
</dbReference>
<dbReference type="Proteomes" id="UP000230002">
    <property type="component" value="Unassembled WGS sequence"/>
</dbReference>
<keyword evidence="3" id="KW-1185">Reference proteome</keyword>
<reference evidence="2 3" key="1">
    <citation type="journal article" date="2015" name="Sci. Rep.">
        <title>Chromosome-level genome map provides insights into diverse defense mechanisms in the medicinal fungus Ganoderma sinense.</title>
        <authorList>
            <person name="Zhu Y."/>
            <person name="Xu J."/>
            <person name="Sun C."/>
            <person name="Zhou S."/>
            <person name="Xu H."/>
            <person name="Nelson D.R."/>
            <person name="Qian J."/>
            <person name="Song J."/>
            <person name="Luo H."/>
            <person name="Xiang L."/>
            <person name="Li Y."/>
            <person name="Xu Z."/>
            <person name="Ji A."/>
            <person name="Wang L."/>
            <person name="Lu S."/>
            <person name="Hayward A."/>
            <person name="Sun W."/>
            <person name="Li X."/>
            <person name="Schwartz D.C."/>
            <person name="Wang Y."/>
            <person name="Chen S."/>
        </authorList>
    </citation>
    <scope>NUCLEOTIDE SEQUENCE [LARGE SCALE GENOMIC DNA]</scope>
    <source>
        <strain evidence="2 3">ZZ0214-1</strain>
    </source>
</reference>
<evidence type="ECO:0000256" key="1">
    <source>
        <dbReference type="SAM" id="MobiDB-lite"/>
    </source>
</evidence>
<feature type="compositionally biased region" description="Low complexity" evidence="1">
    <location>
        <begin position="110"/>
        <end position="125"/>
    </location>
</feature>
<gene>
    <name evidence="2" type="ORF">GSI_00349</name>
</gene>
<feature type="region of interest" description="Disordered" evidence="1">
    <location>
        <begin position="110"/>
        <end position="142"/>
    </location>
</feature>
<dbReference type="AlphaFoldDB" id="A0A2G8SSC5"/>
<evidence type="ECO:0000313" key="3">
    <source>
        <dbReference type="Proteomes" id="UP000230002"/>
    </source>
</evidence>
<sequence>MASVDDLVASLNANHIGQEAIELAALQAQLQQALLAQQMSSHISHGASRGGPLNSPVLRTPSASISLDPTEAAWVRHPSVSSTRMRCSIDETQEADEMDEDERMVEDLLTSPASPASPTRTPQPSMSGVCHPPASSSAYRPRKTSLSVHMIPLDHSHYELPSPNTSLFATTDPFYLASLQNGHGHAPSTSVFAQAGRPAAHSPFLKHHMQYSAFGHGFQAVPPDHQPHHNMFAATAAAFTS</sequence>
<dbReference type="OrthoDB" id="3262664at2759"/>
<organism evidence="2 3">
    <name type="scientific">Ganoderma sinense ZZ0214-1</name>
    <dbReference type="NCBI Taxonomy" id="1077348"/>
    <lineage>
        <taxon>Eukaryota</taxon>
        <taxon>Fungi</taxon>
        <taxon>Dikarya</taxon>
        <taxon>Basidiomycota</taxon>
        <taxon>Agaricomycotina</taxon>
        <taxon>Agaricomycetes</taxon>
        <taxon>Polyporales</taxon>
        <taxon>Polyporaceae</taxon>
        <taxon>Ganoderma</taxon>
    </lineage>
</organism>
<name>A0A2G8SSC5_9APHY</name>